<dbReference type="OrthoDB" id="416987at2759"/>
<organism evidence="2 3">
    <name type="scientific">Araneus ventricosus</name>
    <name type="common">Orbweaver spider</name>
    <name type="synonym">Epeira ventricosa</name>
    <dbReference type="NCBI Taxonomy" id="182803"/>
    <lineage>
        <taxon>Eukaryota</taxon>
        <taxon>Metazoa</taxon>
        <taxon>Ecdysozoa</taxon>
        <taxon>Arthropoda</taxon>
        <taxon>Chelicerata</taxon>
        <taxon>Arachnida</taxon>
        <taxon>Araneae</taxon>
        <taxon>Araneomorphae</taxon>
        <taxon>Entelegynae</taxon>
        <taxon>Araneoidea</taxon>
        <taxon>Araneidae</taxon>
        <taxon>Araneus</taxon>
    </lineage>
</organism>
<comment type="caution">
    <text evidence="2">The sequence shown here is derived from an EMBL/GenBank/DDBJ whole genome shotgun (WGS) entry which is preliminary data.</text>
</comment>
<dbReference type="AlphaFoldDB" id="A0A4Y2QZD5"/>
<dbReference type="PANTHER" id="PTHR47331:SF1">
    <property type="entry name" value="GAG-LIKE PROTEIN"/>
    <property type="match status" value="1"/>
</dbReference>
<name>A0A4Y2QZD5_ARAVE</name>
<dbReference type="Proteomes" id="UP000499080">
    <property type="component" value="Unassembled WGS sequence"/>
</dbReference>
<dbReference type="EMBL" id="BGPR01015295">
    <property type="protein sequence ID" value="GBN68691.1"/>
    <property type="molecule type" value="Genomic_DNA"/>
</dbReference>
<reference evidence="2 3" key="1">
    <citation type="journal article" date="2019" name="Sci. Rep.">
        <title>Orb-weaving spider Araneus ventricosus genome elucidates the spidroin gene catalogue.</title>
        <authorList>
            <person name="Kono N."/>
            <person name="Nakamura H."/>
            <person name="Ohtoshi R."/>
            <person name="Moran D.A.P."/>
            <person name="Shinohara A."/>
            <person name="Yoshida Y."/>
            <person name="Fujiwara M."/>
            <person name="Mori M."/>
            <person name="Tomita M."/>
            <person name="Arakawa K."/>
        </authorList>
    </citation>
    <scope>NUCLEOTIDE SEQUENCE [LARGE SCALE GENOMIC DNA]</scope>
</reference>
<dbReference type="PANTHER" id="PTHR47331">
    <property type="entry name" value="PHD-TYPE DOMAIN-CONTAINING PROTEIN"/>
    <property type="match status" value="1"/>
</dbReference>
<feature type="compositionally biased region" description="Basic and acidic residues" evidence="1">
    <location>
        <begin position="16"/>
        <end position="27"/>
    </location>
</feature>
<dbReference type="InterPro" id="IPR021109">
    <property type="entry name" value="Peptidase_aspartic_dom_sf"/>
</dbReference>
<dbReference type="InterPro" id="IPR043502">
    <property type="entry name" value="DNA/RNA_pol_sf"/>
</dbReference>
<accession>A0A4Y2QZD5</accession>
<evidence type="ECO:0008006" key="4">
    <source>
        <dbReference type="Google" id="ProtNLM"/>
    </source>
</evidence>
<feature type="region of interest" description="Disordered" evidence="1">
    <location>
        <begin position="1"/>
        <end position="33"/>
    </location>
</feature>
<dbReference type="CDD" id="cd00303">
    <property type="entry name" value="retropepsin_like"/>
    <property type="match status" value="1"/>
</dbReference>
<proteinExistence type="predicted"/>
<keyword evidence="3" id="KW-1185">Reference proteome</keyword>
<evidence type="ECO:0000313" key="3">
    <source>
        <dbReference type="Proteomes" id="UP000499080"/>
    </source>
</evidence>
<dbReference type="SUPFAM" id="SSF56672">
    <property type="entry name" value="DNA/RNA polymerases"/>
    <property type="match status" value="1"/>
</dbReference>
<dbReference type="Gene3D" id="2.40.70.10">
    <property type="entry name" value="Acid Proteases"/>
    <property type="match status" value="1"/>
</dbReference>
<sequence>MVNLARTGFASNQSSRRKELHNDHVKQSESTTASALVSLQTPGKRIHNCIFCDKSHPSEKCFSARKMTLAAKQKLLLKKGACFSCLKKAGHLSKFCNVKNQLNCSHCNNRHFDIMCDKNNESKCVPKPENSLSNCSKSETIFLQTLCVLIRYQGQQELIRVVMGSGSQSNYISEKIIDQLKASPLRTETVIHALFGGKETKPTYHEVFPVEISNLNITFSCSFEVLSEKTICGFIPRIENKQILNELKRKKIDFTDSFRNETEINLLIGADVLGKLLTGNTVELESGLTAVETKLGISSPTETEKEKGDLDLNDFNDKVKILPDGRYEVELPWKYDSKNLPSNKELVWKRHERMINRSGKGEFFSDYQKVFQDWEKLNIIERVPDFELNKEFHCLSHRPVIKLDSQTTKIRPVFDASASQRGNPSLNECLYKGINLIELIPDILDRFRMYPIGISADIEKAFLMLSVAPKDRDFLRFFLSL</sequence>
<protein>
    <recommendedName>
        <fullName evidence="4">Peptidase aspartic putative domain-containing protein</fullName>
    </recommendedName>
</protein>
<gene>
    <name evidence="2" type="ORF">AVEN_10878_1</name>
</gene>
<dbReference type="GO" id="GO:0071897">
    <property type="term" value="P:DNA biosynthetic process"/>
    <property type="evidence" value="ECO:0007669"/>
    <property type="project" value="UniProtKB-ARBA"/>
</dbReference>
<evidence type="ECO:0000313" key="2">
    <source>
        <dbReference type="EMBL" id="GBN68691.1"/>
    </source>
</evidence>
<evidence type="ECO:0000256" key="1">
    <source>
        <dbReference type="SAM" id="MobiDB-lite"/>
    </source>
</evidence>